<dbReference type="EMBL" id="FXUF01000010">
    <property type="protein sequence ID" value="SMP62649.1"/>
    <property type="molecule type" value="Genomic_DNA"/>
</dbReference>
<dbReference type="InterPro" id="IPR000014">
    <property type="entry name" value="PAS"/>
</dbReference>
<dbReference type="Gene3D" id="3.40.50.2300">
    <property type="match status" value="1"/>
</dbReference>
<dbReference type="GO" id="GO:0052621">
    <property type="term" value="F:diguanylate cyclase activity"/>
    <property type="evidence" value="ECO:0007669"/>
    <property type="project" value="TreeGrafter"/>
</dbReference>
<keyword evidence="3" id="KW-0597">Phosphoprotein</keyword>
<dbReference type="NCBIfam" id="TIGR00229">
    <property type="entry name" value="sensory_box"/>
    <property type="match status" value="1"/>
</dbReference>
<dbReference type="CDD" id="cd17534">
    <property type="entry name" value="REC_DC-like"/>
    <property type="match status" value="1"/>
</dbReference>
<dbReference type="Gene3D" id="3.30.70.270">
    <property type="match status" value="1"/>
</dbReference>
<feature type="domain" description="Response regulatory" evidence="4">
    <location>
        <begin position="25"/>
        <end position="140"/>
    </location>
</feature>
<name>A0AA46AJQ1_9CLOT</name>
<comment type="function">
    <text evidence="2">May play the central regulatory role in sporulation. It may be an element of the effector pathway responsible for the activation of sporulation genes in response to nutritional stress. Spo0A may act in concert with spo0H (a sigma factor) to control the expression of some genes that are critical to the sporulation process.</text>
</comment>
<protein>
    <recommendedName>
        <fullName evidence="1">Stage 0 sporulation protein A homolog</fullName>
    </recommendedName>
</protein>
<proteinExistence type="predicted"/>
<dbReference type="InterPro" id="IPR011006">
    <property type="entry name" value="CheY-like_superfamily"/>
</dbReference>
<dbReference type="GO" id="GO:0000160">
    <property type="term" value="P:phosphorelay signal transduction system"/>
    <property type="evidence" value="ECO:0007669"/>
    <property type="project" value="InterPro"/>
</dbReference>
<dbReference type="InterPro" id="IPR013656">
    <property type="entry name" value="PAS_4"/>
</dbReference>
<dbReference type="InterPro" id="IPR035965">
    <property type="entry name" value="PAS-like_dom_sf"/>
</dbReference>
<dbReference type="SUPFAM" id="SSF52172">
    <property type="entry name" value="CheY-like"/>
    <property type="match status" value="1"/>
</dbReference>
<feature type="modified residue" description="4-aspartylphosphate" evidence="3">
    <location>
        <position position="75"/>
    </location>
</feature>
<dbReference type="SMART" id="SM00448">
    <property type="entry name" value="REC"/>
    <property type="match status" value="1"/>
</dbReference>
<dbReference type="PROSITE" id="PS50887">
    <property type="entry name" value="GGDEF"/>
    <property type="match status" value="1"/>
</dbReference>
<evidence type="ECO:0000313" key="7">
    <source>
        <dbReference type="Proteomes" id="UP001158066"/>
    </source>
</evidence>
<evidence type="ECO:0000259" key="4">
    <source>
        <dbReference type="PROSITE" id="PS50110"/>
    </source>
</evidence>
<evidence type="ECO:0000259" key="5">
    <source>
        <dbReference type="PROSITE" id="PS50887"/>
    </source>
</evidence>
<dbReference type="Pfam" id="PF08448">
    <property type="entry name" value="PAS_4"/>
    <property type="match status" value="1"/>
</dbReference>
<dbReference type="Pfam" id="PF00072">
    <property type="entry name" value="Response_reg"/>
    <property type="match status" value="1"/>
</dbReference>
<dbReference type="PROSITE" id="PS50110">
    <property type="entry name" value="RESPONSE_REGULATORY"/>
    <property type="match status" value="1"/>
</dbReference>
<dbReference type="Gene3D" id="3.30.450.20">
    <property type="entry name" value="PAS domain"/>
    <property type="match status" value="1"/>
</dbReference>
<feature type="domain" description="GGDEF" evidence="5">
    <location>
        <begin position="300"/>
        <end position="427"/>
    </location>
</feature>
<dbReference type="PANTHER" id="PTHR45138:SF9">
    <property type="entry name" value="DIGUANYLATE CYCLASE DGCM-RELATED"/>
    <property type="match status" value="1"/>
</dbReference>
<comment type="caution">
    <text evidence="6">The sequence shown here is derived from an EMBL/GenBank/DDBJ whole genome shotgun (WGS) entry which is preliminary data.</text>
</comment>
<dbReference type="SMART" id="SM00267">
    <property type="entry name" value="GGDEF"/>
    <property type="match status" value="1"/>
</dbReference>
<sequence>MIDQTFRVNAKPCGAGVLNMARSGKIFIVEDSPLDVQITKDALLQRGYRVVGVAHSVEEAMPMIMKRKPDLVLMDITLKGEKDGIWAAGQVQNTLEIPVLFVSGLLNEDMMARVLAAEPSGFLVKPFNEKELYINIELALYKSEMKRQLRKTEKRFRSMIQVMPDILIFLNHEGVHLEMFTSDTSLLIKDAEWQKGRRLHDVFQEALAETILTAIHTALETDEMQTIEYRLLLNEKDVYFEMRIIASNENEVMAIVRDITQRKRTEEELVFLRFRDRLTGLYNRDFFEEEIDRLDTERQYPLSLILCDIDGLKLVNDVLGHLEGDKVAVRIADILKDSCREEDIICRTGGDEFTVLLPQTTEADARKIMRRIKRKCEEGMKKGCLTSLSLGASCKTSPGKKRSQLVKEADDAMYLNKMTNREQRLNELLEMMRTHPRYNMEADETYWNRINRYRDGVSK</sequence>
<reference evidence="6" key="1">
    <citation type="submission" date="2017-05" db="EMBL/GenBank/DDBJ databases">
        <authorList>
            <person name="Varghese N."/>
            <person name="Submissions S."/>
        </authorList>
    </citation>
    <scope>NUCLEOTIDE SEQUENCE</scope>
    <source>
        <strain evidence="6">Su22</strain>
    </source>
</reference>
<dbReference type="AlphaFoldDB" id="A0AA46AJQ1"/>
<evidence type="ECO:0000256" key="1">
    <source>
        <dbReference type="ARBA" id="ARBA00018672"/>
    </source>
</evidence>
<dbReference type="Pfam" id="PF00990">
    <property type="entry name" value="GGDEF"/>
    <property type="match status" value="1"/>
</dbReference>
<keyword evidence="7" id="KW-1185">Reference proteome</keyword>
<dbReference type="NCBIfam" id="TIGR00254">
    <property type="entry name" value="GGDEF"/>
    <property type="match status" value="1"/>
</dbReference>
<dbReference type="SUPFAM" id="SSF55073">
    <property type="entry name" value="Nucleotide cyclase"/>
    <property type="match status" value="1"/>
</dbReference>
<accession>A0AA46AJQ1</accession>
<dbReference type="Proteomes" id="UP001158066">
    <property type="component" value="Unassembled WGS sequence"/>
</dbReference>
<dbReference type="InterPro" id="IPR029787">
    <property type="entry name" value="Nucleotide_cyclase"/>
</dbReference>
<gene>
    <name evidence="6" type="ORF">SAMN06296020_11046</name>
</gene>
<evidence type="ECO:0000256" key="2">
    <source>
        <dbReference type="ARBA" id="ARBA00024867"/>
    </source>
</evidence>
<dbReference type="InterPro" id="IPR000160">
    <property type="entry name" value="GGDEF_dom"/>
</dbReference>
<dbReference type="PANTHER" id="PTHR45138">
    <property type="entry name" value="REGULATORY COMPONENTS OF SENSORY TRANSDUCTION SYSTEM"/>
    <property type="match status" value="1"/>
</dbReference>
<evidence type="ECO:0000313" key="6">
    <source>
        <dbReference type="EMBL" id="SMP62649.1"/>
    </source>
</evidence>
<evidence type="ECO:0000256" key="3">
    <source>
        <dbReference type="PROSITE-ProRule" id="PRU00169"/>
    </source>
</evidence>
<dbReference type="InterPro" id="IPR050469">
    <property type="entry name" value="Diguanylate_Cyclase"/>
</dbReference>
<dbReference type="InterPro" id="IPR001789">
    <property type="entry name" value="Sig_transdc_resp-reg_receiver"/>
</dbReference>
<dbReference type="SUPFAM" id="SSF55785">
    <property type="entry name" value="PYP-like sensor domain (PAS domain)"/>
    <property type="match status" value="1"/>
</dbReference>
<dbReference type="InterPro" id="IPR043128">
    <property type="entry name" value="Rev_trsase/Diguanyl_cyclase"/>
</dbReference>
<organism evidence="6 7">
    <name type="scientific">Anoxynatronum buryatiense</name>
    <dbReference type="NCBI Taxonomy" id="489973"/>
    <lineage>
        <taxon>Bacteria</taxon>
        <taxon>Bacillati</taxon>
        <taxon>Bacillota</taxon>
        <taxon>Clostridia</taxon>
        <taxon>Eubacteriales</taxon>
        <taxon>Clostridiaceae</taxon>
        <taxon>Anoxynatronum</taxon>
    </lineage>
</organism>
<dbReference type="CDD" id="cd01949">
    <property type="entry name" value="GGDEF"/>
    <property type="match status" value="1"/>
</dbReference>